<dbReference type="GO" id="GO:0009234">
    <property type="term" value="P:menaquinone biosynthetic process"/>
    <property type="evidence" value="ECO:0007669"/>
    <property type="project" value="UniProtKB-UniRule"/>
</dbReference>
<evidence type="ECO:0000259" key="7">
    <source>
        <dbReference type="Pfam" id="PF02776"/>
    </source>
</evidence>
<evidence type="ECO:0000256" key="3">
    <source>
        <dbReference type="ARBA" id="ARBA00022842"/>
    </source>
</evidence>
<dbReference type="InterPro" id="IPR012001">
    <property type="entry name" value="Thiamin_PyroP_enz_TPP-bd_dom"/>
</dbReference>
<dbReference type="EMBL" id="JAGZXI010000001">
    <property type="protein sequence ID" value="MBS6634062.1"/>
    <property type="molecule type" value="Genomic_DNA"/>
</dbReference>
<dbReference type="InterPro" id="IPR029061">
    <property type="entry name" value="THDP-binding"/>
</dbReference>
<keyword evidence="5 6" id="KW-0464">Manganese</keyword>
<dbReference type="EC" id="2.2.1.9" evidence="6"/>
<evidence type="ECO:0000256" key="5">
    <source>
        <dbReference type="ARBA" id="ARBA00023211"/>
    </source>
</evidence>
<accession>A0A943TBC4</accession>
<dbReference type="Pfam" id="PF02776">
    <property type="entry name" value="TPP_enzyme_N"/>
    <property type="match status" value="1"/>
</dbReference>
<keyword evidence="2 6" id="KW-0479">Metal-binding</keyword>
<dbReference type="SUPFAM" id="SSF52518">
    <property type="entry name" value="Thiamin diphosphate-binding fold (THDP-binding)"/>
    <property type="match status" value="2"/>
</dbReference>
<name>A0A943TBC4_9MICC</name>
<keyword evidence="3 6" id="KW-0460">Magnesium</keyword>
<dbReference type="GO" id="GO:0030976">
    <property type="term" value="F:thiamine pyrophosphate binding"/>
    <property type="evidence" value="ECO:0007669"/>
    <property type="project" value="UniProtKB-UniRule"/>
</dbReference>
<dbReference type="Proteomes" id="UP000739069">
    <property type="component" value="Unassembled WGS sequence"/>
</dbReference>
<comment type="pathway">
    <text evidence="6">Quinol/quinone metabolism; menaquinone biosynthesis.</text>
</comment>
<proteinExistence type="inferred from homology"/>
<dbReference type="GO" id="GO:0030145">
    <property type="term" value="F:manganese ion binding"/>
    <property type="evidence" value="ECO:0007669"/>
    <property type="project" value="UniProtKB-UniRule"/>
</dbReference>
<evidence type="ECO:0000256" key="6">
    <source>
        <dbReference type="HAMAP-Rule" id="MF_01659"/>
    </source>
</evidence>
<dbReference type="PANTHER" id="PTHR42916:SF1">
    <property type="entry name" value="PROTEIN PHYLLO, CHLOROPLASTIC"/>
    <property type="match status" value="1"/>
</dbReference>
<comment type="subunit">
    <text evidence="6">Homodimer.</text>
</comment>
<dbReference type="Gene3D" id="3.40.50.1220">
    <property type="entry name" value="TPP-binding domain"/>
    <property type="match status" value="1"/>
</dbReference>
<organism evidence="8 9">
    <name type="scientific">Rothia mucilaginosa</name>
    <dbReference type="NCBI Taxonomy" id="43675"/>
    <lineage>
        <taxon>Bacteria</taxon>
        <taxon>Bacillati</taxon>
        <taxon>Actinomycetota</taxon>
        <taxon>Actinomycetes</taxon>
        <taxon>Micrococcales</taxon>
        <taxon>Micrococcaceae</taxon>
        <taxon>Rothia</taxon>
    </lineage>
</organism>
<evidence type="ECO:0000313" key="9">
    <source>
        <dbReference type="Proteomes" id="UP000739069"/>
    </source>
</evidence>
<evidence type="ECO:0000256" key="2">
    <source>
        <dbReference type="ARBA" id="ARBA00022723"/>
    </source>
</evidence>
<evidence type="ECO:0000256" key="1">
    <source>
        <dbReference type="ARBA" id="ARBA00022679"/>
    </source>
</evidence>
<dbReference type="GO" id="GO:0070204">
    <property type="term" value="F:2-succinyl-5-enolpyruvyl-6-hydroxy-3-cyclohexene-1-carboxylic-acid synthase activity"/>
    <property type="evidence" value="ECO:0007669"/>
    <property type="project" value="UniProtKB-UniRule"/>
</dbReference>
<keyword evidence="1 6" id="KW-0808">Transferase</keyword>
<dbReference type="Gene3D" id="3.40.50.970">
    <property type="match status" value="2"/>
</dbReference>
<dbReference type="HAMAP" id="MF_01659">
    <property type="entry name" value="MenD"/>
    <property type="match status" value="1"/>
</dbReference>
<sequence length="630" mass="67508">MTKHRSIPAMLTAISVLDSLIRAGMRHIVVSPGSRSAPLAYAIAAAAEAGALIAHVRVDERTAAFTALGIAKASGRPVGLVCTSGTALGEYMPAVMEAYHAGVPLAIMSADRPERLRGSGVNQTTHQAGFFSPFVRAEADLTAYPEHEESEQTLAFATCLNALTGRAAENWARPSIEPIGPVHLNLCFDTPLTPSGQFAHALPQWAQSLLEDYDPQEEARLRADRAEGSGLSTAEKEWLLSSLSREFRTIEAEAPTPSTTARTVVMAADGAGEFAAEFARVLNLPLLAEPSSEARHGATAIPHYPQLLSAEDFEPAARIERVVLFGHPTLSRPVTALLADESIPCAYYAPRRASWYEPGARSFIEISTPQRLAEFACGVEDAPTEGAESTEEETGETADSWVQQWMRAGQQLQQAALREIEAYEHRADGASGNSPEDEERYHDYRNRTAGRSYARRVWRETVEQKRLLVLGSSNLVRDLDAAAPALGEPAPARVFANRGLAGIDGTTATAIGVSLSGYYPAGTDSEGRPIVGGSALPVTLLCGDLTFQHDIASLNLPSTELLPDLRIEVFDDAGGGIFTTLEHGELARDEQFAAAVNRFFTVAAAPNTNLARMAAGFGTESGIEVRIHTP</sequence>
<comment type="function">
    <text evidence="6">Catalyzes the thiamine diphosphate-dependent decarboxylation of 2-oxoglutarate and the subsequent addition of the resulting succinic semialdehyde-thiamine pyrophosphate anion to isochorismate to yield 2-succinyl-5-enolpyruvyl-6-hydroxy-3-cyclohexene-1-carboxylate (SEPHCHC).</text>
</comment>
<comment type="pathway">
    <text evidence="6">Quinol/quinone metabolism; 1,4-dihydroxy-2-naphthoate biosynthesis; 1,4-dihydroxy-2-naphthoate from chorismate: step 2/7.</text>
</comment>
<dbReference type="GO" id="GO:0000287">
    <property type="term" value="F:magnesium ion binding"/>
    <property type="evidence" value="ECO:0007669"/>
    <property type="project" value="UniProtKB-UniRule"/>
</dbReference>
<comment type="catalytic activity">
    <reaction evidence="6">
        <text>isochorismate + 2-oxoglutarate + H(+) = 5-enolpyruvoyl-6-hydroxy-2-succinyl-cyclohex-3-ene-1-carboxylate + CO2</text>
        <dbReference type="Rhea" id="RHEA:25593"/>
        <dbReference type="ChEBI" id="CHEBI:15378"/>
        <dbReference type="ChEBI" id="CHEBI:16526"/>
        <dbReference type="ChEBI" id="CHEBI:16810"/>
        <dbReference type="ChEBI" id="CHEBI:29780"/>
        <dbReference type="ChEBI" id="CHEBI:58818"/>
        <dbReference type="EC" id="2.2.1.9"/>
    </reaction>
</comment>
<dbReference type="AlphaFoldDB" id="A0A943TBC4"/>
<dbReference type="RefSeq" id="WP_303951461.1">
    <property type="nucleotide sequence ID" value="NZ_JAGZXI010000001.1"/>
</dbReference>
<comment type="cofactor">
    <cofactor evidence="6">
        <name>Mg(2+)</name>
        <dbReference type="ChEBI" id="CHEBI:18420"/>
    </cofactor>
    <cofactor evidence="6">
        <name>Mn(2+)</name>
        <dbReference type="ChEBI" id="CHEBI:29035"/>
    </cofactor>
</comment>
<keyword evidence="6" id="KW-0474">Menaquinone biosynthesis</keyword>
<keyword evidence="4 6" id="KW-0786">Thiamine pyrophosphate</keyword>
<reference evidence="8" key="1">
    <citation type="submission" date="2021-02" db="EMBL/GenBank/DDBJ databases">
        <title>Infant gut strain persistence is associated with maternal origin, phylogeny, and functional potential including surface adhesion and iron acquisition.</title>
        <authorList>
            <person name="Lou Y.C."/>
        </authorList>
    </citation>
    <scope>NUCLEOTIDE SEQUENCE</scope>
    <source>
        <strain evidence="8">L1_008_092G1_dasL1_008_092G1_concoct_16</strain>
    </source>
</reference>
<comment type="caution">
    <text evidence="8">The sequence shown here is derived from an EMBL/GenBank/DDBJ whole genome shotgun (WGS) entry which is preliminary data.</text>
</comment>
<protein>
    <recommendedName>
        <fullName evidence="6">2-succinyl-5-enolpyruvyl-6-hydroxy-3-cyclohexene-1-carboxylate synthase</fullName>
        <shortName evidence="6">SEPHCHC synthase</shortName>
        <ecNumber evidence="6">2.2.1.9</ecNumber>
    </recommendedName>
    <alternativeName>
        <fullName evidence="6">Menaquinone biosynthesis protein MenD</fullName>
    </alternativeName>
</protein>
<dbReference type="InterPro" id="IPR004433">
    <property type="entry name" value="MenaQ_synth_MenD"/>
</dbReference>
<comment type="similarity">
    <text evidence="6">Belongs to the TPP enzyme family. MenD subfamily.</text>
</comment>
<comment type="cofactor">
    <cofactor evidence="6">
        <name>thiamine diphosphate</name>
        <dbReference type="ChEBI" id="CHEBI:58937"/>
    </cofactor>
    <text evidence="6">Binds 1 thiamine pyrophosphate per subunit.</text>
</comment>
<dbReference type="NCBIfam" id="TIGR00173">
    <property type="entry name" value="menD"/>
    <property type="match status" value="1"/>
</dbReference>
<feature type="domain" description="Thiamine pyrophosphate enzyme N-terminal TPP-binding" evidence="7">
    <location>
        <begin position="16"/>
        <end position="125"/>
    </location>
</feature>
<gene>
    <name evidence="6 8" type="primary">menD</name>
    <name evidence="8" type="ORF">KH265_00090</name>
</gene>
<evidence type="ECO:0000313" key="8">
    <source>
        <dbReference type="EMBL" id="MBS6634062.1"/>
    </source>
</evidence>
<evidence type="ECO:0000256" key="4">
    <source>
        <dbReference type="ARBA" id="ARBA00023052"/>
    </source>
</evidence>
<dbReference type="PANTHER" id="PTHR42916">
    <property type="entry name" value="2-SUCCINYL-5-ENOLPYRUVYL-6-HYDROXY-3-CYCLOHEXENE-1-CARBOXYLATE SYNTHASE"/>
    <property type="match status" value="1"/>
</dbReference>